<gene>
    <name evidence="5" type="ORF">CVLEPA_LOCUS5434</name>
</gene>
<evidence type="ECO:0000313" key="5">
    <source>
        <dbReference type="EMBL" id="CAK8675910.1"/>
    </source>
</evidence>
<proteinExistence type="inferred from homology"/>
<dbReference type="Gene3D" id="3.30.497.10">
    <property type="entry name" value="Antithrombin, subunit I, domain 2"/>
    <property type="match status" value="1"/>
</dbReference>
<organism evidence="5 6">
    <name type="scientific">Clavelina lepadiformis</name>
    <name type="common">Light-bulb sea squirt</name>
    <name type="synonym">Ascidia lepadiformis</name>
    <dbReference type="NCBI Taxonomy" id="159417"/>
    <lineage>
        <taxon>Eukaryota</taxon>
        <taxon>Metazoa</taxon>
        <taxon>Chordata</taxon>
        <taxon>Tunicata</taxon>
        <taxon>Ascidiacea</taxon>
        <taxon>Aplousobranchia</taxon>
        <taxon>Clavelinidae</taxon>
        <taxon>Clavelina</taxon>
    </lineage>
</organism>
<comment type="caution">
    <text evidence="5">The sequence shown here is derived from an EMBL/GenBank/DDBJ whole genome shotgun (WGS) entry which is preliminary data.</text>
</comment>
<evidence type="ECO:0000256" key="2">
    <source>
        <dbReference type="RuleBase" id="RU000411"/>
    </source>
</evidence>
<dbReference type="SUPFAM" id="SSF56574">
    <property type="entry name" value="Serpins"/>
    <property type="match status" value="1"/>
</dbReference>
<dbReference type="Pfam" id="PF00079">
    <property type="entry name" value="Serpin"/>
    <property type="match status" value="1"/>
</dbReference>
<dbReference type="InterPro" id="IPR023796">
    <property type="entry name" value="Serpin_dom"/>
</dbReference>
<dbReference type="Gene3D" id="2.30.39.10">
    <property type="entry name" value="Alpha-1-antitrypsin, domain 1"/>
    <property type="match status" value="1"/>
</dbReference>
<name>A0ABP0F886_CLALP</name>
<dbReference type="PANTHER" id="PTHR11461:SF211">
    <property type="entry name" value="GH10112P-RELATED"/>
    <property type="match status" value="1"/>
</dbReference>
<feature type="domain" description="Serpin" evidence="4">
    <location>
        <begin position="42"/>
        <end position="403"/>
    </location>
</feature>
<dbReference type="PANTHER" id="PTHR11461">
    <property type="entry name" value="SERINE PROTEASE INHIBITOR, SERPIN"/>
    <property type="match status" value="1"/>
</dbReference>
<evidence type="ECO:0000313" key="6">
    <source>
        <dbReference type="Proteomes" id="UP001642483"/>
    </source>
</evidence>
<comment type="similarity">
    <text evidence="1 2">Belongs to the serpin family.</text>
</comment>
<dbReference type="InterPro" id="IPR036186">
    <property type="entry name" value="Serpin_sf"/>
</dbReference>
<feature type="signal peptide" evidence="3">
    <location>
        <begin position="1"/>
        <end position="21"/>
    </location>
</feature>
<evidence type="ECO:0000256" key="3">
    <source>
        <dbReference type="SAM" id="SignalP"/>
    </source>
</evidence>
<dbReference type="EMBL" id="CAWYQH010000024">
    <property type="protein sequence ID" value="CAK8675910.1"/>
    <property type="molecule type" value="Genomic_DNA"/>
</dbReference>
<dbReference type="SMART" id="SM00093">
    <property type="entry name" value="SERPIN"/>
    <property type="match status" value="1"/>
</dbReference>
<dbReference type="Proteomes" id="UP001642483">
    <property type="component" value="Unassembled WGS sequence"/>
</dbReference>
<dbReference type="InterPro" id="IPR042185">
    <property type="entry name" value="Serpin_sf_2"/>
</dbReference>
<dbReference type="CDD" id="cd00172">
    <property type="entry name" value="serpin"/>
    <property type="match status" value="1"/>
</dbReference>
<keyword evidence="6" id="KW-1185">Reference proteome</keyword>
<dbReference type="InterPro" id="IPR042178">
    <property type="entry name" value="Serpin_sf_1"/>
</dbReference>
<reference evidence="5 6" key="1">
    <citation type="submission" date="2024-02" db="EMBL/GenBank/DDBJ databases">
        <authorList>
            <person name="Daric V."/>
            <person name="Darras S."/>
        </authorList>
    </citation>
    <scope>NUCLEOTIDE SEQUENCE [LARGE SCALE GENOMIC DNA]</scope>
</reference>
<feature type="chain" id="PRO_5047357647" description="Serpin domain-containing protein" evidence="3">
    <location>
        <begin position="22"/>
        <end position="415"/>
    </location>
</feature>
<keyword evidence="3" id="KW-0732">Signal</keyword>
<evidence type="ECO:0000259" key="4">
    <source>
        <dbReference type="SMART" id="SM00093"/>
    </source>
</evidence>
<accession>A0ABP0F886</accession>
<sequence length="415" mass="46847">MMCRSSAVLLLLACMCGLITSKKLDRSEHVSQLSEANNRFCIKLYKTLIENEEDPMKNMMFSPLSISAAMAMTHLGAKGDTAKQIDDTFMFSKIEDKKFHSAFGELHSLLFEKVSDNVTLKSSNRVFANNKLPVLEDYKNALTVYGAKVEKVDFGGNARELINKWANESTEGKIPSLLGEDDVNAGTALLIANTVFFKGDWHSMFREYQTENRDFYVTHYKVVRTPFMFQKGQFRFGYVEELTLQIVEIDYAGKEFSMFVLLPENFDLVSVEKELNHENLTRWLSNLKYKTVDLTLPKFKIEETLYLHQILPKMGVTDVFSTNKSDLSGIASQTPGLFVDQVIHKAVIEVHEKGSVAAAATTVRVVARSIGNHLSFTADHPFIWGIRHVGSGHLLFVGRLKRPDGPVLLAERDEL</sequence>
<protein>
    <recommendedName>
        <fullName evidence="4">Serpin domain-containing protein</fullName>
    </recommendedName>
</protein>
<dbReference type="InterPro" id="IPR000215">
    <property type="entry name" value="Serpin_fam"/>
</dbReference>
<evidence type="ECO:0000256" key="1">
    <source>
        <dbReference type="ARBA" id="ARBA00009500"/>
    </source>
</evidence>